<feature type="compositionally biased region" description="Polar residues" evidence="5">
    <location>
        <begin position="165"/>
        <end position="185"/>
    </location>
</feature>
<keyword evidence="2 4" id="KW-0863">Zinc-finger</keyword>
<feature type="compositionally biased region" description="Low complexity" evidence="5">
    <location>
        <begin position="269"/>
        <end position="282"/>
    </location>
</feature>
<dbReference type="RefSeq" id="XP_018144893.1">
    <property type="nucleotide sequence ID" value="XM_018283720.1"/>
</dbReference>
<dbReference type="PANTHER" id="PTHR23041:SF78">
    <property type="entry name" value="E3 UBIQUITIN-PROTEIN LIGASE RNF4"/>
    <property type="match status" value="1"/>
</dbReference>
<gene>
    <name evidence="7" type="ORF">VFPPC_04350</name>
</gene>
<keyword evidence="1" id="KW-0479">Metal-binding</keyword>
<evidence type="ECO:0000256" key="4">
    <source>
        <dbReference type="PROSITE-ProRule" id="PRU00175"/>
    </source>
</evidence>
<protein>
    <submittedName>
        <fullName evidence="7">SLX8 protein</fullName>
    </submittedName>
</protein>
<sequence length="428" mass="45772">MSSPPSHSETPAAGPERNPGQSNRTRSAPGRHTRQLPPLPQEYSHPARSSSPRHHTSASASASASASTPSSTSARRSLRGLNPPTLSNSPSTPVRQRQQSPSYWPALRRASTNITLPAQWGDDTFANNLSLVDSTATSGRLGDDDNLFLSSFVDNDFSSPSSYPLFTTNLPAGESSQADQATFQPHQAPPNNPGSAAPPRRTSACGRTFGAPSRSTTQISSSSVGDSQNTSFTTDSGEDPPSQSSQQSFSAKMPPPPRLRSLLNDVDPSSNSKRSRTSQSNTIAVNTAAPEPLAMPSLSDDDLFGEGLSQGLEGEDLTRIDLTNANAVPDELKQPAVDNRTKISKFQCAICMDDATTVTVTHCGHLYCAQCLHSSLTVESTKGKCPMCRAKIDMKPRNSYTLKTKGYWHLELKLMTASKGKRKADDIS</sequence>
<feature type="region of interest" description="Disordered" evidence="5">
    <location>
        <begin position="1"/>
        <end position="103"/>
    </location>
</feature>
<dbReference type="KEGG" id="pchm:VFPPC_04350"/>
<feature type="compositionally biased region" description="Low complexity" evidence="5">
    <location>
        <begin position="57"/>
        <end position="93"/>
    </location>
</feature>
<feature type="compositionally biased region" description="Low complexity" evidence="5">
    <location>
        <begin position="213"/>
        <end position="227"/>
    </location>
</feature>
<dbReference type="OrthoDB" id="6270329at2759"/>
<organism evidence="7 8">
    <name type="scientific">Pochonia chlamydosporia 170</name>
    <dbReference type="NCBI Taxonomy" id="1380566"/>
    <lineage>
        <taxon>Eukaryota</taxon>
        <taxon>Fungi</taxon>
        <taxon>Dikarya</taxon>
        <taxon>Ascomycota</taxon>
        <taxon>Pezizomycotina</taxon>
        <taxon>Sordariomycetes</taxon>
        <taxon>Hypocreomycetidae</taxon>
        <taxon>Hypocreales</taxon>
        <taxon>Clavicipitaceae</taxon>
        <taxon>Pochonia</taxon>
    </lineage>
</organism>
<dbReference type="PROSITE" id="PS50089">
    <property type="entry name" value="ZF_RING_2"/>
    <property type="match status" value="1"/>
</dbReference>
<reference evidence="7 8" key="1">
    <citation type="journal article" date="2016" name="PLoS Pathog.">
        <title>Biosynthesis of antibiotic leucinostatins in bio-control fungus Purpureocillium lilacinum and their inhibition on phytophthora revealed by genome mining.</title>
        <authorList>
            <person name="Wang G."/>
            <person name="Liu Z."/>
            <person name="Lin R."/>
            <person name="Li E."/>
            <person name="Mao Z."/>
            <person name="Ling J."/>
            <person name="Yang Y."/>
            <person name="Yin W.B."/>
            <person name="Xie B."/>
        </authorList>
    </citation>
    <scope>NUCLEOTIDE SEQUENCE [LARGE SCALE GENOMIC DNA]</scope>
    <source>
        <strain evidence="7">170</strain>
    </source>
</reference>
<dbReference type="InterPro" id="IPR013083">
    <property type="entry name" value="Znf_RING/FYVE/PHD"/>
</dbReference>
<evidence type="ECO:0000259" key="6">
    <source>
        <dbReference type="PROSITE" id="PS50089"/>
    </source>
</evidence>
<evidence type="ECO:0000313" key="7">
    <source>
        <dbReference type="EMBL" id="OAQ68043.1"/>
    </source>
</evidence>
<dbReference type="InterPro" id="IPR001841">
    <property type="entry name" value="Znf_RING"/>
</dbReference>
<comment type="caution">
    <text evidence="7">The sequence shown here is derived from an EMBL/GenBank/DDBJ whole genome shotgun (WGS) entry which is preliminary data.</text>
</comment>
<dbReference type="GO" id="GO:0008270">
    <property type="term" value="F:zinc ion binding"/>
    <property type="evidence" value="ECO:0007669"/>
    <property type="project" value="UniProtKB-KW"/>
</dbReference>
<evidence type="ECO:0000313" key="8">
    <source>
        <dbReference type="Proteomes" id="UP000078397"/>
    </source>
</evidence>
<keyword evidence="3" id="KW-0862">Zinc</keyword>
<accession>A0A179FSH8</accession>
<proteinExistence type="predicted"/>
<keyword evidence="8" id="KW-1185">Reference proteome</keyword>
<dbReference type="InterPro" id="IPR047134">
    <property type="entry name" value="RNF4"/>
</dbReference>
<dbReference type="Pfam" id="PF13920">
    <property type="entry name" value="zf-C3HC4_3"/>
    <property type="match status" value="1"/>
</dbReference>
<dbReference type="PROSITE" id="PS00518">
    <property type="entry name" value="ZF_RING_1"/>
    <property type="match status" value="1"/>
</dbReference>
<dbReference type="SMART" id="SM00184">
    <property type="entry name" value="RING"/>
    <property type="match status" value="1"/>
</dbReference>
<dbReference type="STRING" id="1380566.A0A179FSH8"/>
<name>A0A179FSH8_METCM</name>
<evidence type="ECO:0000256" key="5">
    <source>
        <dbReference type="SAM" id="MobiDB-lite"/>
    </source>
</evidence>
<dbReference type="Proteomes" id="UP000078397">
    <property type="component" value="Unassembled WGS sequence"/>
</dbReference>
<dbReference type="Gene3D" id="3.30.40.10">
    <property type="entry name" value="Zinc/RING finger domain, C3HC4 (zinc finger)"/>
    <property type="match status" value="1"/>
</dbReference>
<dbReference type="PANTHER" id="PTHR23041">
    <property type="entry name" value="RING FINGER DOMAIN-CONTAINING"/>
    <property type="match status" value="1"/>
</dbReference>
<dbReference type="EMBL" id="LSBJ02000003">
    <property type="protein sequence ID" value="OAQ68043.1"/>
    <property type="molecule type" value="Genomic_DNA"/>
</dbReference>
<dbReference type="AlphaFoldDB" id="A0A179FSH8"/>
<feature type="domain" description="RING-type" evidence="6">
    <location>
        <begin position="348"/>
        <end position="389"/>
    </location>
</feature>
<dbReference type="InterPro" id="IPR017907">
    <property type="entry name" value="Znf_RING_CS"/>
</dbReference>
<dbReference type="SUPFAM" id="SSF57850">
    <property type="entry name" value="RING/U-box"/>
    <property type="match status" value="1"/>
</dbReference>
<dbReference type="GeneID" id="28847714"/>
<evidence type="ECO:0000256" key="1">
    <source>
        <dbReference type="ARBA" id="ARBA00022723"/>
    </source>
</evidence>
<evidence type="ECO:0000256" key="2">
    <source>
        <dbReference type="ARBA" id="ARBA00022771"/>
    </source>
</evidence>
<feature type="region of interest" description="Disordered" evidence="5">
    <location>
        <begin position="165"/>
        <end position="309"/>
    </location>
</feature>
<evidence type="ECO:0000256" key="3">
    <source>
        <dbReference type="ARBA" id="ARBA00022833"/>
    </source>
</evidence>